<sequence length="688" mass="78203">MDMDMHSVKLDLHGLPLETLQQIAGHVNRSHRPSLYAFGLASRTCRGATLPLIFDHLHLNINSREALQRNVDALVPILSQTESAGHVRCLSIKGSFRLSDAPRSEGYRYGSEIRHSWFAATGVDEILGGEEPYQLSPHVVYDEPVIARSSEEDLAWAPVVSLIHTLPHLTKLIYDCRNQFPPSLLDALHDHHPQCKLYHLTFRFRTLLWGTPYPYEMALATSPYLYSVKVECCQRDSDGDDDFNQEAIMELVAGLAPNLKEVVVVNLTPDYSRRYYRRPREPWRGLPGFVSGQSIGSLTSLSLLGAVDLGSLGLLQAWARHTDFSRLRHLALGGGYGCENIGVNGEEMEWIAQNCSFRQLKTLGVRMDRDDFHVERPNYVNNAVTFLRAFEPLDQLSVSGALEPKILDAILDHHGPTLKKLTLRPSEEEFSVSNLRVRRDIPMTFTKEHILQIHSQCPALQELAISVKRTKSDRLEAEMYKSFGQMAQLKSLFLTLDCSDWRVMRDADSPADASFDAFDRENCKWFGSEFLKNGHLRETLMNCAVDETLVRSIWETICRNKVGQELESLKVWTTGGGHWGTTRTNCAIAPVVNHLSRSWLVERVCRDGGDDIINVRELGRRVREARDQKQTDEYRRRAEALGEQEHLTISPRDVAEDSPVVQAFRRVWPPKEGSRDWRDDWSSLPLQV</sequence>
<evidence type="ECO:0000313" key="2">
    <source>
        <dbReference type="Proteomes" id="UP000443090"/>
    </source>
</evidence>
<evidence type="ECO:0000313" key="1">
    <source>
        <dbReference type="EMBL" id="TVY44670.1"/>
    </source>
</evidence>
<dbReference type="Gene3D" id="3.80.10.10">
    <property type="entry name" value="Ribonuclease Inhibitor"/>
    <property type="match status" value="1"/>
</dbReference>
<organism evidence="1 2">
    <name type="scientific">Lachnellula occidentalis</name>
    <dbReference type="NCBI Taxonomy" id="215460"/>
    <lineage>
        <taxon>Eukaryota</taxon>
        <taxon>Fungi</taxon>
        <taxon>Dikarya</taxon>
        <taxon>Ascomycota</taxon>
        <taxon>Pezizomycotina</taxon>
        <taxon>Leotiomycetes</taxon>
        <taxon>Helotiales</taxon>
        <taxon>Lachnaceae</taxon>
        <taxon>Lachnellula</taxon>
    </lineage>
</organism>
<dbReference type="Proteomes" id="UP000443090">
    <property type="component" value="Unassembled WGS sequence"/>
</dbReference>
<proteinExistence type="predicted"/>
<dbReference type="OrthoDB" id="3945550at2759"/>
<dbReference type="AlphaFoldDB" id="A0A8H8UEF7"/>
<protein>
    <submittedName>
        <fullName evidence="1">Uncharacterized protein</fullName>
    </submittedName>
</protein>
<dbReference type="InterPro" id="IPR032675">
    <property type="entry name" value="LRR_dom_sf"/>
</dbReference>
<name>A0A8H8UEF7_9HELO</name>
<accession>A0A8H8UEF7</accession>
<dbReference type="EMBL" id="QGMI01000224">
    <property type="protein sequence ID" value="TVY44670.1"/>
    <property type="molecule type" value="Genomic_DNA"/>
</dbReference>
<comment type="caution">
    <text evidence="1">The sequence shown here is derived from an EMBL/GenBank/DDBJ whole genome shotgun (WGS) entry which is preliminary data.</text>
</comment>
<keyword evidence="2" id="KW-1185">Reference proteome</keyword>
<dbReference type="SUPFAM" id="SSF52047">
    <property type="entry name" value="RNI-like"/>
    <property type="match status" value="1"/>
</dbReference>
<gene>
    <name evidence="1" type="ORF">LOCC1_G005843</name>
</gene>
<reference evidence="1 2" key="1">
    <citation type="submission" date="2018-05" db="EMBL/GenBank/DDBJ databases">
        <title>Genome sequencing and assembly of the regulated plant pathogen Lachnellula willkommii and related sister species for the development of diagnostic species identification markers.</title>
        <authorList>
            <person name="Giroux E."/>
            <person name="Bilodeau G."/>
        </authorList>
    </citation>
    <scope>NUCLEOTIDE SEQUENCE [LARGE SCALE GENOMIC DNA]</scope>
    <source>
        <strain evidence="1 2">CBS 160.35</strain>
    </source>
</reference>